<reference evidence="3 4" key="1">
    <citation type="submission" date="2017-12" db="EMBL/GenBank/DDBJ databases">
        <title>Sequencing, de novo assembly and annotation of complete genome of a new Thraustochytrid species, strain FCC1311.</title>
        <authorList>
            <person name="Sedici K."/>
            <person name="Godart F."/>
            <person name="Aiese Cigliano R."/>
            <person name="Sanseverino W."/>
            <person name="Barakat M."/>
            <person name="Ortet P."/>
            <person name="Marechal E."/>
            <person name="Cagnac O."/>
            <person name="Amato A."/>
        </authorList>
    </citation>
    <scope>NUCLEOTIDE SEQUENCE [LARGE SCALE GENOMIC DNA]</scope>
</reference>
<dbReference type="InterPro" id="IPR017920">
    <property type="entry name" value="COMM"/>
</dbReference>
<sequence>MAALGRAPRRFREALAAPVCAKTSATRFEALVMEIMERTGETQGDQDQDQDQDQGKVSGEGEGEGGGGNVERTGPGASGGEVLVFHAREKARLVKVTGLSRAELDDVVALAVELIKRIRALDECSAAELVSFLTSERCGMDLEHAQAFGRAWTLHASRRPVASGGIQAHPQDRSSALDDADTDDDNDDDVDNNDDLKMPKLKHVDWDVGVHLGNSNALRLAVPTATLHLHTKTRGERACFSYSFSRSELFDLFQRLEQIQQELD</sequence>
<dbReference type="Proteomes" id="UP000241890">
    <property type="component" value="Unassembled WGS sequence"/>
</dbReference>
<evidence type="ECO:0000313" key="3">
    <source>
        <dbReference type="EMBL" id="GBG24706.1"/>
    </source>
</evidence>
<feature type="region of interest" description="Disordered" evidence="1">
    <location>
        <begin position="40"/>
        <end position="79"/>
    </location>
</feature>
<comment type="caution">
    <text evidence="3">The sequence shown here is derived from an EMBL/GenBank/DDBJ whole genome shotgun (WGS) entry which is preliminary data.</text>
</comment>
<feature type="domain" description="COMM" evidence="2">
    <location>
        <begin position="200"/>
        <end position="264"/>
    </location>
</feature>
<organism evidence="3 4">
    <name type="scientific">Hondaea fermentalgiana</name>
    <dbReference type="NCBI Taxonomy" id="2315210"/>
    <lineage>
        <taxon>Eukaryota</taxon>
        <taxon>Sar</taxon>
        <taxon>Stramenopiles</taxon>
        <taxon>Bigyra</taxon>
        <taxon>Labyrinthulomycetes</taxon>
        <taxon>Thraustochytrida</taxon>
        <taxon>Thraustochytriidae</taxon>
        <taxon>Hondaea</taxon>
    </lineage>
</organism>
<dbReference type="InParanoid" id="A0A2R5G112"/>
<evidence type="ECO:0000259" key="2">
    <source>
        <dbReference type="PROSITE" id="PS51269"/>
    </source>
</evidence>
<dbReference type="EMBL" id="BEYU01000008">
    <property type="protein sequence ID" value="GBG24706.1"/>
    <property type="molecule type" value="Genomic_DNA"/>
</dbReference>
<evidence type="ECO:0000313" key="4">
    <source>
        <dbReference type="Proteomes" id="UP000241890"/>
    </source>
</evidence>
<proteinExistence type="predicted"/>
<dbReference type="AlphaFoldDB" id="A0A2R5G112"/>
<evidence type="ECO:0000256" key="1">
    <source>
        <dbReference type="SAM" id="MobiDB-lite"/>
    </source>
</evidence>
<gene>
    <name evidence="3" type="ORF">FCC1311_009242</name>
</gene>
<feature type="compositionally biased region" description="Acidic residues" evidence="1">
    <location>
        <begin position="178"/>
        <end position="193"/>
    </location>
</feature>
<protein>
    <submittedName>
        <fullName evidence="3">COMM domain-containing protein 10</fullName>
    </submittedName>
</protein>
<dbReference type="OrthoDB" id="77522at2759"/>
<accession>A0A2R5G112</accession>
<feature type="region of interest" description="Disordered" evidence="1">
    <location>
        <begin position="161"/>
        <end position="196"/>
    </location>
</feature>
<dbReference type="PROSITE" id="PS51269">
    <property type="entry name" value="COMM"/>
    <property type="match status" value="1"/>
</dbReference>
<dbReference type="Pfam" id="PF07258">
    <property type="entry name" value="COMM_domain"/>
    <property type="match status" value="1"/>
</dbReference>
<keyword evidence="4" id="KW-1185">Reference proteome</keyword>
<name>A0A2R5G112_9STRA</name>
<feature type="compositionally biased region" description="Gly residues" evidence="1">
    <location>
        <begin position="58"/>
        <end position="69"/>
    </location>
</feature>